<evidence type="ECO:0000313" key="3">
    <source>
        <dbReference type="Proteomes" id="UP000799776"/>
    </source>
</evidence>
<feature type="region of interest" description="Disordered" evidence="1">
    <location>
        <begin position="392"/>
        <end position="543"/>
    </location>
</feature>
<feature type="compositionally biased region" description="Basic and acidic residues" evidence="1">
    <location>
        <begin position="441"/>
        <end position="457"/>
    </location>
</feature>
<sequence length="813" mass="91534">MSTTSSRPQQAYCEDAPDSDDNPTLADGHAAPRSNSSVKRSSSSDVGKDKPQPSAASDSGYSSRTAATVSSADSAKSSHAHPEARTSPPKQVAVPEAPSAPTVEPAPAPRTRRRTTVVDHEPRRNKTTESPSRSRPIAPTTSVRQDRAPSQPRRSRQDSKTAKSDGPCGHPQCVDCRPARRSSMRVDTGLLHDLPFRQYPPSPSRSYYQPDIPPVGFPGPPSEPLRRTHSASRPTPKSYYSGSAISDAQKWGQSQMAFGPPPSIYNQPMQHPGFASTAQTSHHPHRYYQPGVLPPHSPMMQVPPPLDQRPGMLRGSTLGDFDTRRSSFGYGGGGPPVIMQDRRPADGAQRLPNPRYGPATTTNVSKYVVDNSEDEPHEDDERQAQMLYDRTLMPPPVMPMPPIARRPSLRQSRTSNNAVYTNRQMAADQSESDFEEVDYYDDPRYMRQERLTRESRGPSRRRPSVTSSDRTRSYHTNSIRGAGAEVVVASPRQPRRYRDELREKRRGGGGNEIVAIKSDRDRRRSADVGALQRDAQVHDRRMDSVDQKIRNAQAHLFATGGVSDKNPIDSMRMPQEVPSARKPRGQSVSTRSRAPSNGDRGSHISERSTATRDTNGDFKISLNASTGLNVELNGDMDGKTLSLRPGGDGKMEMVFMDKAQREKRYYEDGSRVTTTTGRKSSRSGREEISRTSSRSERERERERERQRELEKEQREREREHRERELLLEQQRIGIERERERQHEEQEEQERERERVRQRERQRMEKSKRPGVGLSVELTARDDVDDADDVHERRTTTEDTKIYDDNDGLDMIDD</sequence>
<accession>A0A9P4HQL2</accession>
<feature type="compositionally biased region" description="Polar residues" evidence="1">
    <location>
        <begin position="231"/>
        <end position="241"/>
    </location>
</feature>
<feature type="compositionally biased region" description="Acidic residues" evidence="1">
    <location>
        <begin position="430"/>
        <end position="440"/>
    </location>
</feature>
<feature type="compositionally biased region" description="Basic and acidic residues" evidence="1">
    <location>
        <begin position="517"/>
        <end position="526"/>
    </location>
</feature>
<feature type="region of interest" description="Disordered" evidence="1">
    <location>
        <begin position="665"/>
        <end position="813"/>
    </location>
</feature>
<feature type="region of interest" description="Disordered" evidence="1">
    <location>
        <begin position="1"/>
        <end position="241"/>
    </location>
</feature>
<feature type="compositionally biased region" description="Polar residues" evidence="1">
    <location>
        <begin position="586"/>
        <end position="595"/>
    </location>
</feature>
<gene>
    <name evidence="2" type="ORF">K490DRAFT_59194</name>
</gene>
<feature type="compositionally biased region" description="Pro residues" evidence="1">
    <location>
        <begin position="211"/>
        <end position="223"/>
    </location>
</feature>
<feature type="compositionally biased region" description="Polar residues" evidence="1">
    <location>
        <begin position="128"/>
        <end position="143"/>
    </location>
</feature>
<feature type="compositionally biased region" description="Acidic residues" evidence="1">
    <location>
        <begin position="804"/>
        <end position="813"/>
    </location>
</feature>
<keyword evidence="3" id="KW-1185">Reference proteome</keyword>
<comment type="caution">
    <text evidence="2">The sequence shown here is derived from an EMBL/GenBank/DDBJ whole genome shotgun (WGS) entry which is preliminary data.</text>
</comment>
<feature type="region of interest" description="Disordered" evidence="1">
    <location>
        <begin position="310"/>
        <end position="362"/>
    </location>
</feature>
<feature type="compositionally biased region" description="Basic and acidic residues" evidence="1">
    <location>
        <begin position="116"/>
        <end position="127"/>
    </location>
</feature>
<feature type="region of interest" description="Disordered" evidence="1">
    <location>
        <begin position="556"/>
        <end position="650"/>
    </location>
</feature>
<evidence type="ECO:0000256" key="1">
    <source>
        <dbReference type="SAM" id="MobiDB-lite"/>
    </source>
</evidence>
<dbReference type="Proteomes" id="UP000799776">
    <property type="component" value="Unassembled WGS sequence"/>
</dbReference>
<protein>
    <submittedName>
        <fullName evidence="2">Uncharacterized protein</fullName>
    </submittedName>
</protein>
<feature type="compositionally biased region" description="Basic and acidic residues" evidence="1">
    <location>
        <begin position="733"/>
        <end position="767"/>
    </location>
</feature>
<feature type="compositionally biased region" description="Low complexity" evidence="1">
    <location>
        <begin position="33"/>
        <end position="45"/>
    </location>
</feature>
<reference evidence="2" key="1">
    <citation type="journal article" date="2020" name="Stud. Mycol.">
        <title>101 Dothideomycetes genomes: a test case for predicting lifestyles and emergence of pathogens.</title>
        <authorList>
            <person name="Haridas S."/>
            <person name="Albert R."/>
            <person name="Binder M."/>
            <person name="Bloem J."/>
            <person name="Labutti K."/>
            <person name="Salamov A."/>
            <person name="Andreopoulos B."/>
            <person name="Baker S."/>
            <person name="Barry K."/>
            <person name="Bills G."/>
            <person name="Bluhm B."/>
            <person name="Cannon C."/>
            <person name="Castanera R."/>
            <person name="Culley D."/>
            <person name="Daum C."/>
            <person name="Ezra D."/>
            <person name="Gonzalez J."/>
            <person name="Henrissat B."/>
            <person name="Kuo A."/>
            <person name="Liang C."/>
            <person name="Lipzen A."/>
            <person name="Lutzoni F."/>
            <person name="Magnuson J."/>
            <person name="Mondo S."/>
            <person name="Nolan M."/>
            <person name="Ohm R."/>
            <person name="Pangilinan J."/>
            <person name="Park H.-J."/>
            <person name="Ramirez L."/>
            <person name="Alfaro M."/>
            <person name="Sun H."/>
            <person name="Tritt A."/>
            <person name="Yoshinaga Y."/>
            <person name="Zwiers L.-H."/>
            <person name="Turgeon B."/>
            <person name="Goodwin S."/>
            <person name="Spatafora J."/>
            <person name="Crous P."/>
            <person name="Grigoriev I."/>
        </authorList>
    </citation>
    <scope>NUCLEOTIDE SEQUENCE</scope>
    <source>
        <strain evidence="2">CBS 121410</strain>
    </source>
</reference>
<dbReference type="AlphaFoldDB" id="A0A9P4HQL2"/>
<feature type="compositionally biased region" description="Low complexity" evidence="1">
    <location>
        <begin position="62"/>
        <end position="77"/>
    </location>
</feature>
<dbReference type="EMBL" id="ML978736">
    <property type="protein sequence ID" value="KAF2084873.1"/>
    <property type="molecule type" value="Genomic_DNA"/>
</dbReference>
<feature type="compositionally biased region" description="Basic and acidic residues" evidence="1">
    <location>
        <begin position="683"/>
        <end position="726"/>
    </location>
</feature>
<feature type="compositionally biased region" description="Basic and acidic residues" evidence="1">
    <location>
        <begin position="600"/>
        <end position="616"/>
    </location>
</feature>
<proteinExistence type="predicted"/>
<feature type="compositionally biased region" description="Pro residues" evidence="1">
    <location>
        <begin position="393"/>
        <end position="404"/>
    </location>
</feature>
<name>A0A9P4HQL2_9PEZI</name>
<feature type="compositionally biased region" description="Basic and acidic residues" evidence="1">
    <location>
        <begin position="789"/>
        <end position="803"/>
    </location>
</feature>
<organism evidence="2 3">
    <name type="scientific">Saccharata proteae CBS 121410</name>
    <dbReference type="NCBI Taxonomy" id="1314787"/>
    <lineage>
        <taxon>Eukaryota</taxon>
        <taxon>Fungi</taxon>
        <taxon>Dikarya</taxon>
        <taxon>Ascomycota</taxon>
        <taxon>Pezizomycotina</taxon>
        <taxon>Dothideomycetes</taxon>
        <taxon>Dothideomycetes incertae sedis</taxon>
        <taxon>Botryosphaeriales</taxon>
        <taxon>Saccharataceae</taxon>
        <taxon>Saccharata</taxon>
    </lineage>
</organism>
<feature type="compositionally biased region" description="Polar residues" evidence="1">
    <location>
        <begin position="409"/>
        <end position="429"/>
    </location>
</feature>
<dbReference type="OrthoDB" id="5407458at2759"/>
<evidence type="ECO:0000313" key="2">
    <source>
        <dbReference type="EMBL" id="KAF2084873.1"/>
    </source>
</evidence>